<proteinExistence type="predicted"/>
<evidence type="ECO:0000313" key="1">
    <source>
        <dbReference type="EMBL" id="RAV22128.1"/>
    </source>
</evidence>
<organism evidence="1 2">
    <name type="scientific">Paenibacillus contaminans</name>
    <dbReference type="NCBI Taxonomy" id="450362"/>
    <lineage>
        <taxon>Bacteria</taxon>
        <taxon>Bacillati</taxon>
        <taxon>Bacillota</taxon>
        <taxon>Bacilli</taxon>
        <taxon>Bacillales</taxon>
        <taxon>Paenibacillaceae</taxon>
        <taxon>Paenibacillus</taxon>
    </lineage>
</organism>
<evidence type="ECO:0000313" key="2">
    <source>
        <dbReference type="Proteomes" id="UP000250369"/>
    </source>
</evidence>
<dbReference type="AlphaFoldDB" id="A0A329MS62"/>
<protein>
    <recommendedName>
        <fullName evidence="3">PilZ domain-containing protein</fullName>
    </recommendedName>
</protein>
<comment type="caution">
    <text evidence="1">The sequence shown here is derived from an EMBL/GenBank/DDBJ whole genome shotgun (WGS) entry which is preliminary data.</text>
</comment>
<dbReference type="OrthoDB" id="2382373at2"/>
<dbReference type="EMBL" id="QMFB01000003">
    <property type="protein sequence ID" value="RAV22128.1"/>
    <property type="molecule type" value="Genomic_DNA"/>
</dbReference>
<evidence type="ECO:0008006" key="3">
    <source>
        <dbReference type="Google" id="ProtNLM"/>
    </source>
</evidence>
<name>A0A329MS62_9BACL</name>
<keyword evidence="2" id="KW-1185">Reference proteome</keyword>
<gene>
    <name evidence="1" type="ORF">DQG23_08835</name>
</gene>
<accession>A0A329MS62</accession>
<sequence length="152" mass="17829">MSNDGFNGRIESIPLLFRDHLYAQLRIVEVKGRPSSSRPGRVEIGNISAKSLRFLTELRFPVGPFVVLAMDLTIVDRPLRLTGYIIYSRRKKTKNEYELVLTIDETTRAELRDQLHRLAMMYVPQYMKAEYYYHFFAESSYDFANNRINLLV</sequence>
<dbReference type="RefSeq" id="WP_113030437.1">
    <property type="nucleotide sequence ID" value="NZ_QMFB01000003.1"/>
</dbReference>
<dbReference type="Proteomes" id="UP000250369">
    <property type="component" value="Unassembled WGS sequence"/>
</dbReference>
<reference evidence="1 2" key="1">
    <citation type="journal article" date="2009" name="Int. J. Syst. Evol. Microbiol.">
        <title>Paenibacillus contaminans sp. nov., isolated from a contaminated laboratory plate.</title>
        <authorList>
            <person name="Chou J.H."/>
            <person name="Lee J.H."/>
            <person name="Lin M.C."/>
            <person name="Chang P.S."/>
            <person name="Arun A.B."/>
            <person name="Young C.C."/>
            <person name="Chen W.M."/>
        </authorList>
    </citation>
    <scope>NUCLEOTIDE SEQUENCE [LARGE SCALE GENOMIC DNA]</scope>
    <source>
        <strain evidence="1 2">CKOBP-6</strain>
    </source>
</reference>